<proteinExistence type="predicted"/>
<protein>
    <submittedName>
        <fullName evidence="1">Uncharacterized protein</fullName>
    </submittedName>
</protein>
<keyword evidence="2" id="KW-1185">Reference proteome</keyword>
<gene>
    <name evidence="1" type="ORF">DPMN_186145</name>
</gene>
<dbReference type="Proteomes" id="UP000828390">
    <property type="component" value="Unassembled WGS sequence"/>
</dbReference>
<evidence type="ECO:0000313" key="2">
    <source>
        <dbReference type="Proteomes" id="UP000828390"/>
    </source>
</evidence>
<dbReference type="EMBL" id="JAIWYP010000010">
    <property type="protein sequence ID" value="KAH3751578.1"/>
    <property type="molecule type" value="Genomic_DNA"/>
</dbReference>
<comment type="caution">
    <text evidence="1">The sequence shown here is derived from an EMBL/GenBank/DDBJ whole genome shotgun (WGS) entry which is preliminary data.</text>
</comment>
<organism evidence="1 2">
    <name type="scientific">Dreissena polymorpha</name>
    <name type="common">Zebra mussel</name>
    <name type="synonym">Mytilus polymorpha</name>
    <dbReference type="NCBI Taxonomy" id="45954"/>
    <lineage>
        <taxon>Eukaryota</taxon>
        <taxon>Metazoa</taxon>
        <taxon>Spiralia</taxon>
        <taxon>Lophotrochozoa</taxon>
        <taxon>Mollusca</taxon>
        <taxon>Bivalvia</taxon>
        <taxon>Autobranchia</taxon>
        <taxon>Heteroconchia</taxon>
        <taxon>Euheterodonta</taxon>
        <taxon>Imparidentia</taxon>
        <taxon>Neoheterodontei</taxon>
        <taxon>Myida</taxon>
        <taxon>Dreissenoidea</taxon>
        <taxon>Dreissenidae</taxon>
        <taxon>Dreissena</taxon>
    </lineage>
</organism>
<reference evidence="1" key="2">
    <citation type="submission" date="2020-11" db="EMBL/GenBank/DDBJ databases">
        <authorList>
            <person name="McCartney M.A."/>
            <person name="Auch B."/>
            <person name="Kono T."/>
            <person name="Mallez S."/>
            <person name="Becker A."/>
            <person name="Gohl D.M."/>
            <person name="Silverstein K.A.T."/>
            <person name="Koren S."/>
            <person name="Bechman K.B."/>
            <person name="Herman A."/>
            <person name="Abrahante J.E."/>
            <person name="Garbe J."/>
        </authorList>
    </citation>
    <scope>NUCLEOTIDE SEQUENCE</scope>
    <source>
        <strain evidence="1">Duluth1</strain>
        <tissue evidence="1">Whole animal</tissue>
    </source>
</reference>
<evidence type="ECO:0000313" key="1">
    <source>
        <dbReference type="EMBL" id="KAH3751578.1"/>
    </source>
</evidence>
<reference evidence="1" key="1">
    <citation type="journal article" date="2019" name="bioRxiv">
        <title>The Genome of the Zebra Mussel, Dreissena polymorpha: A Resource for Invasive Species Research.</title>
        <authorList>
            <person name="McCartney M.A."/>
            <person name="Auch B."/>
            <person name="Kono T."/>
            <person name="Mallez S."/>
            <person name="Zhang Y."/>
            <person name="Obille A."/>
            <person name="Becker A."/>
            <person name="Abrahante J.E."/>
            <person name="Garbe J."/>
            <person name="Badalamenti J.P."/>
            <person name="Herman A."/>
            <person name="Mangelson H."/>
            <person name="Liachko I."/>
            <person name="Sullivan S."/>
            <person name="Sone E.D."/>
            <person name="Koren S."/>
            <person name="Silverstein K.A.T."/>
            <person name="Beckman K.B."/>
            <person name="Gohl D.M."/>
        </authorList>
    </citation>
    <scope>NUCLEOTIDE SEQUENCE</scope>
    <source>
        <strain evidence="1">Duluth1</strain>
        <tissue evidence="1">Whole animal</tissue>
    </source>
</reference>
<name>A0A9D4DMD4_DREPO</name>
<dbReference type="AlphaFoldDB" id="A0A9D4DMD4"/>
<sequence length="52" mass="5971">MIVKLEEEKVLLLKELICAQREQTAHLQQLTASVNKLTDAMISYNVMSSFFN</sequence>
<accession>A0A9D4DMD4</accession>